<keyword evidence="3" id="KW-0805">Transcription regulation</keyword>
<reference evidence="9 10" key="1">
    <citation type="submission" date="2020-02" db="EMBL/GenBank/DDBJ databases">
        <authorList>
            <person name="Ma Q."/>
            <person name="Huang Y."/>
            <person name="Song X."/>
            <person name="Pei D."/>
        </authorList>
    </citation>
    <scope>NUCLEOTIDE SEQUENCE [LARGE SCALE GENOMIC DNA]</scope>
    <source>
        <strain evidence="9">Sxm20200214</strain>
        <tissue evidence="9">Leaf</tissue>
    </source>
</reference>
<keyword evidence="4" id="KW-0238">DNA-binding</keyword>
<feature type="compositionally biased region" description="Basic and acidic residues" evidence="7">
    <location>
        <begin position="312"/>
        <end position="332"/>
    </location>
</feature>
<dbReference type="GO" id="GO:0005634">
    <property type="term" value="C:nucleus"/>
    <property type="evidence" value="ECO:0007669"/>
    <property type="project" value="UniProtKB-SubCell"/>
</dbReference>
<dbReference type="Proteomes" id="UP000886595">
    <property type="component" value="Unassembled WGS sequence"/>
</dbReference>
<dbReference type="InterPro" id="IPR045239">
    <property type="entry name" value="bHLH95_bHLH"/>
</dbReference>
<dbReference type="GO" id="GO:0000978">
    <property type="term" value="F:RNA polymerase II cis-regulatory region sequence-specific DNA binding"/>
    <property type="evidence" value="ECO:0007669"/>
    <property type="project" value="TreeGrafter"/>
</dbReference>
<keyword evidence="10" id="KW-1185">Reference proteome</keyword>
<dbReference type="Gene3D" id="4.10.280.10">
    <property type="entry name" value="Helix-loop-helix DNA-binding domain"/>
    <property type="match status" value="1"/>
</dbReference>
<feature type="region of interest" description="Disordered" evidence="7">
    <location>
        <begin position="104"/>
        <end position="237"/>
    </location>
</feature>
<dbReference type="InterPro" id="IPR011598">
    <property type="entry name" value="bHLH_dom"/>
</dbReference>
<evidence type="ECO:0000256" key="7">
    <source>
        <dbReference type="SAM" id="MobiDB-lite"/>
    </source>
</evidence>
<gene>
    <name evidence="9" type="ORF">Bca52824_026130</name>
</gene>
<keyword evidence="6" id="KW-0539">Nucleus</keyword>
<comment type="subunit">
    <text evidence="2">Homodimer.</text>
</comment>
<feature type="compositionally biased region" description="Polar residues" evidence="7">
    <location>
        <begin position="286"/>
        <end position="304"/>
    </location>
</feature>
<name>A0A8X7SHH6_BRACI</name>
<dbReference type="AlphaFoldDB" id="A0A8X7SHH6"/>
<evidence type="ECO:0000256" key="6">
    <source>
        <dbReference type="ARBA" id="ARBA00023242"/>
    </source>
</evidence>
<proteinExistence type="predicted"/>
<feature type="compositionally biased region" description="Basic and acidic residues" evidence="7">
    <location>
        <begin position="123"/>
        <end position="135"/>
    </location>
</feature>
<feature type="domain" description="BHLH" evidence="8">
    <location>
        <begin position="343"/>
        <end position="392"/>
    </location>
</feature>
<evidence type="ECO:0000256" key="1">
    <source>
        <dbReference type="ARBA" id="ARBA00004123"/>
    </source>
</evidence>
<accession>A0A8X7SHH6</accession>
<dbReference type="PANTHER" id="PTHR16223:SF46">
    <property type="entry name" value="TRANSCRIPTION FACTOR BHLH123"/>
    <property type="match status" value="1"/>
</dbReference>
<dbReference type="InterPro" id="IPR036638">
    <property type="entry name" value="HLH_DNA-bd_sf"/>
</dbReference>
<dbReference type="SUPFAM" id="SSF47459">
    <property type="entry name" value="HLH, helix-loop-helix DNA-binding domain"/>
    <property type="match status" value="1"/>
</dbReference>
<dbReference type="EMBL" id="JAAMPC010000006">
    <property type="protein sequence ID" value="KAG2306382.1"/>
    <property type="molecule type" value="Genomic_DNA"/>
</dbReference>
<evidence type="ECO:0000256" key="5">
    <source>
        <dbReference type="ARBA" id="ARBA00023163"/>
    </source>
</evidence>
<dbReference type="InterPro" id="IPR045843">
    <property type="entry name" value="IND-like"/>
</dbReference>
<dbReference type="OrthoDB" id="673975at2759"/>
<feature type="compositionally biased region" description="Polar residues" evidence="7">
    <location>
        <begin position="136"/>
        <end position="153"/>
    </location>
</feature>
<protein>
    <recommendedName>
        <fullName evidence="8">BHLH domain-containing protein</fullName>
    </recommendedName>
</protein>
<dbReference type="GO" id="GO:0000981">
    <property type="term" value="F:DNA-binding transcription factor activity, RNA polymerase II-specific"/>
    <property type="evidence" value="ECO:0007669"/>
    <property type="project" value="TreeGrafter"/>
</dbReference>
<keyword evidence="5" id="KW-0804">Transcription</keyword>
<evidence type="ECO:0000313" key="9">
    <source>
        <dbReference type="EMBL" id="KAG2306382.1"/>
    </source>
</evidence>
<evidence type="ECO:0000313" key="10">
    <source>
        <dbReference type="Proteomes" id="UP000886595"/>
    </source>
</evidence>
<sequence length="463" mass="50295">MGDHHDFINSGGWWKVSSSSSISSSSSMRANSNESGGSAVFHDKLHHQDHHSLATDHHLQMIGLGLSSQSPVDQWNQSLLRGDSKAETSFGVMLQENLNLDATSNANANTTSSTTSYQLQESDSSHHQALWRDPHISNNDFKPQLNMTSSNRGFFSDHHQFSPHGSSSTDSSTVTCQGSFSIDNSTNTLYGTSTTPNSSSAMFHQHQGAGYSLPGSTDQQPSRNHQQSNLGYSQFGSSTGNYDQIATTALPPTWFLRSSPPKPHSPLRFSNNATFWNPAATPGNVGPTQHDVSSNFFPALQSPQIHPPSFDEQTKSISEVRDSSSSEVKRGGGDQPAAKRAKSEAASPSPAFKVRKEKMGDRIAALQQLVSPFGKTDAASVLSEAIEYIKFLHQQVSALSNPYMKSGASLQHQQSDHPKELDVSEEPDLRSRGLCLVPVSSTFPVTHDTTVDFWTPTFGGTFR</sequence>
<feature type="compositionally biased region" description="Polar residues" evidence="7">
    <location>
        <begin position="176"/>
        <end position="202"/>
    </location>
</feature>
<evidence type="ECO:0000256" key="2">
    <source>
        <dbReference type="ARBA" id="ARBA00011738"/>
    </source>
</evidence>
<organism evidence="9 10">
    <name type="scientific">Brassica carinata</name>
    <name type="common">Ethiopian mustard</name>
    <name type="synonym">Abyssinian cabbage</name>
    <dbReference type="NCBI Taxonomy" id="52824"/>
    <lineage>
        <taxon>Eukaryota</taxon>
        <taxon>Viridiplantae</taxon>
        <taxon>Streptophyta</taxon>
        <taxon>Embryophyta</taxon>
        <taxon>Tracheophyta</taxon>
        <taxon>Spermatophyta</taxon>
        <taxon>Magnoliopsida</taxon>
        <taxon>eudicotyledons</taxon>
        <taxon>Gunneridae</taxon>
        <taxon>Pentapetalae</taxon>
        <taxon>rosids</taxon>
        <taxon>malvids</taxon>
        <taxon>Brassicales</taxon>
        <taxon>Brassicaceae</taxon>
        <taxon>Brassiceae</taxon>
        <taxon>Brassica</taxon>
    </lineage>
</organism>
<comment type="subcellular location">
    <subcellularLocation>
        <location evidence="1">Nucleus</location>
    </subcellularLocation>
</comment>
<evidence type="ECO:0000259" key="8">
    <source>
        <dbReference type="PROSITE" id="PS50888"/>
    </source>
</evidence>
<feature type="compositionally biased region" description="Low complexity" evidence="7">
    <location>
        <begin position="166"/>
        <end position="175"/>
    </location>
</feature>
<evidence type="ECO:0000256" key="4">
    <source>
        <dbReference type="ARBA" id="ARBA00023125"/>
    </source>
</evidence>
<feature type="region of interest" description="Disordered" evidence="7">
    <location>
        <begin position="280"/>
        <end position="354"/>
    </location>
</feature>
<feature type="compositionally biased region" description="Low complexity" evidence="7">
    <location>
        <begin position="104"/>
        <end position="116"/>
    </location>
</feature>
<evidence type="ECO:0000256" key="3">
    <source>
        <dbReference type="ARBA" id="ARBA00023015"/>
    </source>
</evidence>
<dbReference type="PANTHER" id="PTHR16223">
    <property type="entry name" value="TRANSCRIPTION FACTOR BHLH83-RELATED"/>
    <property type="match status" value="1"/>
</dbReference>
<dbReference type="CDD" id="cd11393">
    <property type="entry name" value="bHLH_AtbHLH_like"/>
    <property type="match status" value="1"/>
</dbReference>
<dbReference type="SMART" id="SM00353">
    <property type="entry name" value="HLH"/>
    <property type="match status" value="1"/>
</dbReference>
<dbReference type="PROSITE" id="PS50888">
    <property type="entry name" value="BHLH"/>
    <property type="match status" value="1"/>
</dbReference>
<dbReference type="GO" id="GO:0046983">
    <property type="term" value="F:protein dimerization activity"/>
    <property type="evidence" value="ECO:0007669"/>
    <property type="project" value="InterPro"/>
</dbReference>
<feature type="compositionally biased region" description="Polar residues" evidence="7">
    <location>
        <begin position="214"/>
        <end position="237"/>
    </location>
</feature>
<dbReference type="FunFam" id="4.10.280.10:FF:000032">
    <property type="entry name" value="Transcription factor bHLH123 family"/>
    <property type="match status" value="1"/>
</dbReference>
<comment type="caution">
    <text evidence="9">The sequence shown here is derived from an EMBL/GenBank/DDBJ whole genome shotgun (WGS) entry which is preliminary data.</text>
</comment>